<dbReference type="KEGG" id="nfl:COO91_04209"/>
<protein>
    <recommendedName>
        <fullName evidence="3">DUF2811 domain-containing protein</fullName>
    </recommendedName>
</protein>
<dbReference type="OrthoDB" id="515579at2"/>
<gene>
    <name evidence="1" type="ORF">COO91_04209</name>
</gene>
<dbReference type="InterPro" id="IPR021231">
    <property type="entry name" value="DUF2811"/>
</dbReference>
<evidence type="ECO:0008006" key="3">
    <source>
        <dbReference type="Google" id="ProtNLM"/>
    </source>
</evidence>
<accession>A0A2K8SRY2</accession>
<sequence>MKATVSIFTEIPETLHESLKNYLETHPDWDENRVLTAALSLFLLQNGDSDRRAARVYLETLFHHSSVEMPCTDSPATANLLDTP</sequence>
<name>A0A2K8SRY2_9NOSO</name>
<reference evidence="1 2" key="1">
    <citation type="submission" date="2017-11" db="EMBL/GenBank/DDBJ databases">
        <title>Complete genome of a free-living desiccation-tolerant cyanobacterium and its photosynthetic adaptation to extreme terrestrial habitat.</title>
        <authorList>
            <person name="Shang J."/>
        </authorList>
    </citation>
    <scope>NUCLEOTIDE SEQUENCE [LARGE SCALE GENOMIC DNA]</scope>
    <source>
        <strain evidence="1 2">CCNUN1</strain>
    </source>
</reference>
<evidence type="ECO:0000313" key="1">
    <source>
        <dbReference type="EMBL" id="AUB38244.1"/>
    </source>
</evidence>
<dbReference type="Pfam" id="PF10929">
    <property type="entry name" value="DUF2811"/>
    <property type="match status" value="1"/>
</dbReference>
<keyword evidence="2" id="KW-1185">Reference proteome</keyword>
<dbReference type="Proteomes" id="UP000232003">
    <property type="component" value="Chromosome"/>
</dbReference>
<dbReference type="AlphaFoldDB" id="A0A2K8SRY2"/>
<dbReference type="EMBL" id="CP024785">
    <property type="protein sequence ID" value="AUB38244.1"/>
    <property type="molecule type" value="Genomic_DNA"/>
</dbReference>
<organism evidence="1 2">
    <name type="scientific">Nostoc flagelliforme CCNUN1</name>
    <dbReference type="NCBI Taxonomy" id="2038116"/>
    <lineage>
        <taxon>Bacteria</taxon>
        <taxon>Bacillati</taxon>
        <taxon>Cyanobacteriota</taxon>
        <taxon>Cyanophyceae</taxon>
        <taxon>Nostocales</taxon>
        <taxon>Nostocaceae</taxon>
        <taxon>Nostoc</taxon>
    </lineage>
</organism>
<proteinExistence type="predicted"/>
<evidence type="ECO:0000313" key="2">
    <source>
        <dbReference type="Proteomes" id="UP000232003"/>
    </source>
</evidence>